<feature type="region of interest" description="Disordered" evidence="1">
    <location>
        <begin position="32"/>
        <end position="52"/>
    </location>
</feature>
<feature type="region of interest" description="Disordered" evidence="1">
    <location>
        <begin position="185"/>
        <end position="266"/>
    </location>
</feature>
<comment type="caution">
    <text evidence="2">The sequence shown here is derived from an EMBL/GenBank/DDBJ whole genome shotgun (WGS) entry which is preliminary data.</text>
</comment>
<dbReference type="EMBL" id="JAZDWU010000004">
    <property type="protein sequence ID" value="KAL0004789.1"/>
    <property type="molecule type" value="Genomic_DNA"/>
</dbReference>
<feature type="compositionally biased region" description="Low complexity" evidence="1">
    <location>
        <begin position="201"/>
        <end position="218"/>
    </location>
</feature>
<evidence type="ECO:0000313" key="3">
    <source>
        <dbReference type="Proteomes" id="UP001459277"/>
    </source>
</evidence>
<gene>
    <name evidence="2" type="ORF">SO802_012350</name>
</gene>
<keyword evidence="3" id="KW-1185">Reference proteome</keyword>
<reference evidence="2 3" key="1">
    <citation type="submission" date="2024-01" db="EMBL/GenBank/DDBJ databases">
        <title>A telomere-to-telomere, gap-free genome of sweet tea (Lithocarpus litseifolius).</title>
        <authorList>
            <person name="Zhou J."/>
        </authorList>
    </citation>
    <scope>NUCLEOTIDE SEQUENCE [LARGE SCALE GENOMIC DNA]</scope>
    <source>
        <strain evidence="2">Zhou-2022a</strain>
        <tissue evidence="2">Leaf</tissue>
    </source>
</reference>
<evidence type="ECO:0000313" key="2">
    <source>
        <dbReference type="EMBL" id="KAL0004789.1"/>
    </source>
</evidence>
<sequence length="293" mass="32971">MNTQELLNTMVASQIQLREDMNLMVKQFQNLKSGQEENKSDHNSPTMEGEKKINKRINKVEEMIKRARKMEDLMDYQSLSLFLDKIPIDFTPCSNNDVVAMMRGMNYLSRMNLGKTMKNATVQVPIIPTTTPPFGLGFKLTNDDLLEMEVRGMARSKAKAKGLPCPLEPLKPYTLTLNVNKNKYEDEEGREAPGDDDEGSSSKSDSSSDSSSSDSESNNSEDYDSQYSGNDWGEPPSDREDEDDDAEAEPIDMENGTENEESELENVLEAVGEEVEEANNIDYDDYLYGHPSN</sequence>
<accession>A0AAW2D3W2</accession>
<organism evidence="2 3">
    <name type="scientific">Lithocarpus litseifolius</name>
    <dbReference type="NCBI Taxonomy" id="425828"/>
    <lineage>
        <taxon>Eukaryota</taxon>
        <taxon>Viridiplantae</taxon>
        <taxon>Streptophyta</taxon>
        <taxon>Embryophyta</taxon>
        <taxon>Tracheophyta</taxon>
        <taxon>Spermatophyta</taxon>
        <taxon>Magnoliopsida</taxon>
        <taxon>eudicotyledons</taxon>
        <taxon>Gunneridae</taxon>
        <taxon>Pentapetalae</taxon>
        <taxon>rosids</taxon>
        <taxon>fabids</taxon>
        <taxon>Fagales</taxon>
        <taxon>Fagaceae</taxon>
        <taxon>Lithocarpus</taxon>
    </lineage>
</organism>
<evidence type="ECO:0000256" key="1">
    <source>
        <dbReference type="SAM" id="MobiDB-lite"/>
    </source>
</evidence>
<dbReference type="AlphaFoldDB" id="A0AAW2D3W2"/>
<dbReference type="Proteomes" id="UP001459277">
    <property type="component" value="Unassembled WGS sequence"/>
</dbReference>
<feature type="compositionally biased region" description="Acidic residues" evidence="1">
    <location>
        <begin position="185"/>
        <end position="199"/>
    </location>
</feature>
<proteinExistence type="predicted"/>
<feature type="compositionally biased region" description="Basic and acidic residues" evidence="1">
    <location>
        <begin position="34"/>
        <end position="52"/>
    </location>
</feature>
<feature type="compositionally biased region" description="Acidic residues" evidence="1">
    <location>
        <begin position="239"/>
        <end position="266"/>
    </location>
</feature>
<protein>
    <submittedName>
        <fullName evidence="2">Uncharacterized protein</fullName>
    </submittedName>
</protein>
<name>A0AAW2D3W2_9ROSI</name>